<reference evidence="1" key="1">
    <citation type="submission" date="2018-11" db="EMBL/GenBank/DDBJ databases">
        <title>Myxobolus squamalis genome and transcriptome.</title>
        <authorList>
            <person name="Yahalomi D."/>
            <person name="Atkinson S.D."/>
            <person name="Neuhof M."/>
            <person name="Chang E.S."/>
            <person name="Philippe H."/>
            <person name="Cartwright P."/>
            <person name="Bartholomew J.L."/>
            <person name="Huchon D."/>
        </authorList>
    </citation>
    <scope>NUCLEOTIDE SEQUENCE</scope>
    <source>
        <strain evidence="1">71B08</strain>
        <tissue evidence="1">Whole</tissue>
    </source>
</reference>
<evidence type="ECO:0000313" key="1">
    <source>
        <dbReference type="EMBL" id="NDJ97785.1"/>
    </source>
</evidence>
<sequence length="152" mass="17238">MSARTYIDTAKFFLSKSLNLAHYLRVIYWYAESTKNLTKEAFIKKSAEFKSFDGIKCEGRSFMVTGATSSIAIAVCEYIVKKEGTHLHAICQSESRAAYFTQIITPVTHANSKFTVHVVDLSEPQIVQKFVQKFIKEKIPLHVLVNNGIRND</sequence>
<name>A0A6B2G6B2_MYXSQ</name>
<organism evidence="1">
    <name type="scientific">Myxobolus squamalis</name>
    <name type="common">Myxosporean</name>
    <dbReference type="NCBI Taxonomy" id="59785"/>
    <lineage>
        <taxon>Eukaryota</taxon>
        <taxon>Metazoa</taxon>
        <taxon>Cnidaria</taxon>
        <taxon>Myxozoa</taxon>
        <taxon>Myxosporea</taxon>
        <taxon>Bivalvulida</taxon>
        <taxon>Platysporina</taxon>
        <taxon>Myxobolidae</taxon>
        <taxon>Myxobolus</taxon>
    </lineage>
</organism>
<proteinExistence type="predicted"/>
<dbReference type="EMBL" id="GHBR01003609">
    <property type="protein sequence ID" value="NDJ97785.1"/>
    <property type="molecule type" value="Transcribed_RNA"/>
</dbReference>
<protein>
    <submittedName>
        <fullName evidence="1">Dehydrogenase/reductase SDR family member 12 (Trinotate prediction)</fullName>
    </submittedName>
</protein>
<dbReference type="InterPro" id="IPR036291">
    <property type="entry name" value="NAD(P)-bd_dom_sf"/>
</dbReference>
<dbReference type="Gene3D" id="3.40.50.720">
    <property type="entry name" value="NAD(P)-binding Rossmann-like Domain"/>
    <property type="match status" value="1"/>
</dbReference>
<dbReference type="PANTHER" id="PTHR44656:SF7">
    <property type="entry name" value="DEHYDROGENASE_REDUCTASE SDR FAMILY MEMBER 12"/>
    <property type="match status" value="1"/>
</dbReference>
<dbReference type="AlphaFoldDB" id="A0A6B2G6B2"/>
<dbReference type="SUPFAM" id="SSF51735">
    <property type="entry name" value="NAD(P)-binding Rossmann-fold domains"/>
    <property type="match status" value="1"/>
</dbReference>
<dbReference type="InterPro" id="IPR002347">
    <property type="entry name" value="SDR_fam"/>
</dbReference>
<dbReference type="Pfam" id="PF00106">
    <property type="entry name" value="adh_short"/>
    <property type="match status" value="1"/>
</dbReference>
<dbReference type="InterPro" id="IPR052992">
    <property type="entry name" value="SDR_member_12"/>
</dbReference>
<accession>A0A6B2G6B2</accession>
<dbReference type="PANTHER" id="PTHR44656">
    <property type="entry name" value="DEHYDROGENASE/REDUCTASE SDR FAMILY MEMBER 12"/>
    <property type="match status" value="1"/>
</dbReference>